<evidence type="ECO:0000256" key="10">
    <source>
        <dbReference type="SAM" id="Phobius"/>
    </source>
</evidence>
<dbReference type="PANTHER" id="PTHR24235:SF12">
    <property type="entry name" value="G-PROTEIN COUPLED RECEPTORS FAMILY 1 PROFILE DOMAIN-CONTAINING PROTEIN"/>
    <property type="match status" value="1"/>
</dbReference>
<accession>A0A146M8W6</accession>
<evidence type="ECO:0000256" key="1">
    <source>
        <dbReference type="ARBA" id="ARBA00004141"/>
    </source>
</evidence>
<feature type="transmembrane region" description="Helical" evidence="10">
    <location>
        <begin position="159"/>
        <end position="187"/>
    </location>
</feature>
<name>A0A146M8W6_LYGHE</name>
<dbReference type="InterPro" id="IPR000611">
    <property type="entry name" value="NPY_rcpt"/>
</dbReference>
<feature type="transmembrane region" description="Helical" evidence="10">
    <location>
        <begin position="314"/>
        <end position="338"/>
    </location>
</feature>
<dbReference type="CDD" id="cd15203">
    <property type="entry name" value="7tmA_NPYR-like"/>
    <property type="match status" value="1"/>
</dbReference>
<keyword evidence="7 9" id="KW-0675">Receptor</keyword>
<keyword evidence="4 10" id="KW-1133">Transmembrane helix</keyword>
<dbReference type="InterPro" id="IPR017452">
    <property type="entry name" value="GPCR_Rhodpsn_7TM"/>
</dbReference>
<keyword evidence="5 9" id="KW-0297">G-protein coupled receptor</keyword>
<feature type="domain" description="G-protein coupled receptors family 1 profile" evidence="11">
    <location>
        <begin position="102"/>
        <end position="373"/>
    </location>
</feature>
<feature type="transmembrane region" description="Helical" evidence="10">
    <location>
        <begin position="86"/>
        <end position="110"/>
    </location>
</feature>
<evidence type="ECO:0000256" key="4">
    <source>
        <dbReference type="ARBA" id="ARBA00022989"/>
    </source>
</evidence>
<evidence type="ECO:0000256" key="9">
    <source>
        <dbReference type="RuleBase" id="RU000688"/>
    </source>
</evidence>
<dbReference type="PROSITE" id="PS00237">
    <property type="entry name" value="G_PROTEIN_RECEP_F1_1"/>
    <property type="match status" value="1"/>
</dbReference>
<dbReference type="EMBL" id="GDHC01002436">
    <property type="protein sequence ID" value="JAQ16193.1"/>
    <property type="molecule type" value="Transcribed_RNA"/>
</dbReference>
<evidence type="ECO:0000256" key="7">
    <source>
        <dbReference type="ARBA" id="ARBA00023170"/>
    </source>
</evidence>
<dbReference type="GO" id="GO:0016020">
    <property type="term" value="C:membrane"/>
    <property type="evidence" value="ECO:0007669"/>
    <property type="project" value="UniProtKB-SubCell"/>
</dbReference>
<feature type="transmembrane region" description="Helical" evidence="10">
    <location>
        <begin position="350"/>
        <end position="376"/>
    </location>
</feature>
<keyword evidence="6 10" id="KW-0472">Membrane</keyword>
<dbReference type="PRINTS" id="PR00237">
    <property type="entry name" value="GPCRRHODOPSN"/>
</dbReference>
<keyword evidence="3 9" id="KW-0812">Transmembrane</keyword>
<dbReference type="InterPro" id="IPR000276">
    <property type="entry name" value="GPCR_Rhodpsn"/>
</dbReference>
<evidence type="ECO:0000256" key="2">
    <source>
        <dbReference type="ARBA" id="ARBA00010663"/>
    </source>
</evidence>
<evidence type="ECO:0000256" key="8">
    <source>
        <dbReference type="ARBA" id="ARBA00023224"/>
    </source>
</evidence>
<feature type="transmembrane region" description="Helical" evidence="10">
    <location>
        <begin position="208"/>
        <end position="230"/>
    </location>
</feature>
<feature type="transmembrane region" description="Helical" evidence="10">
    <location>
        <begin position="130"/>
        <end position="153"/>
    </location>
</feature>
<evidence type="ECO:0000313" key="12">
    <source>
        <dbReference type="EMBL" id="JAQ03275.1"/>
    </source>
</evidence>
<comment type="similarity">
    <text evidence="2 9">Belongs to the G-protein coupled receptor 1 family.</text>
</comment>
<dbReference type="PROSITE" id="PS50262">
    <property type="entry name" value="G_PROTEIN_RECEP_F1_2"/>
    <property type="match status" value="1"/>
</dbReference>
<feature type="transmembrane region" description="Helical" evidence="10">
    <location>
        <begin position="259"/>
        <end position="279"/>
    </location>
</feature>
<dbReference type="EMBL" id="GDHC01015354">
    <property type="protein sequence ID" value="JAQ03275.1"/>
    <property type="molecule type" value="Transcribed_RNA"/>
</dbReference>
<dbReference type="GO" id="GO:0004983">
    <property type="term" value="F:neuropeptide Y receptor activity"/>
    <property type="evidence" value="ECO:0007669"/>
    <property type="project" value="InterPro"/>
</dbReference>
<dbReference type="AlphaFoldDB" id="A0A146M8W6"/>
<dbReference type="Gene3D" id="1.20.1070.10">
    <property type="entry name" value="Rhodopsin 7-helix transmembrane proteins"/>
    <property type="match status" value="1"/>
</dbReference>
<dbReference type="Pfam" id="PF00001">
    <property type="entry name" value="7tm_1"/>
    <property type="match status" value="1"/>
</dbReference>
<evidence type="ECO:0000256" key="3">
    <source>
        <dbReference type="ARBA" id="ARBA00022692"/>
    </source>
</evidence>
<protein>
    <submittedName>
        <fullName evidence="13">Neuropeptide Y receptor type 2</fullName>
    </submittedName>
</protein>
<proteinExistence type="inferred from homology"/>
<evidence type="ECO:0000259" key="11">
    <source>
        <dbReference type="PROSITE" id="PS50262"/>
    </source>
</evidence>
<comment type="subcellular location">
    <subcellularLocation>
        <location evidence="1">Membrane</location>
        <topology evidence="1">Multi-pass membrane protein</topology>
    </subcellularLocation>
</comment>
<evidence type="ECO:0000313" key="13">
    <source>
        <dbReference type="EMBL" id="JAQ16193.1"/>
    </source>
</evidence>
<evidence type="ECO:0000256" key="5">
    <source>
        <dbReference type="ARBA" id="ARBA00023040"/>
    </source>
</evidence>
<gene>
    <name evidence="13" type="primary">NPY2R_5</name>
    <name evidence="12" type="synonym">NPY2R_2</name>
    <name evidence="13" type="ORF">g.67075</name>
    <name evidence="12" type="ORF">g.67076</name>
</gene>
<dbReference type="PANTHER" id="PTHR24235">
    <property type="entry name" value="NEUROPEPTIDE Y RECEPTOR"/>
    <property type="match status" value="1"/>
</dbReference>
<reference evidence="13" key="1">
    <citation type="journal article" date="2016" name="Gigascience">
        <title>De novo construction of an expanded transcriptome assembly for the western tarnished plant bug, Lygus hesperus.</title>
        <authorList>
            <person name="Tassone E.E."/>
            <person name="Geib S.M."/>
            <person name="Hall B."/>
            <person name="Fabrick J.A."/>
            <person name="Brent C.S."/>
            <person name="Hull J.J."/>
        </authorList>
    </citation>
    <scope>NUCLEOTIDE SEQUENCE</scope>
</reference>
<dbReference type="SUPFAM" id="SSF81321">
    <property type="entry name" value="Family A G protein-coupled receptor-like"/>
    <property type="match status" value="1"/>
</dbReference>
<keyword evidence="8 9" id="KW-0807">Transducer</keyword>
<sequence>MDHEVADLLPPDISSSLLSSAPLLPLLPYNNFPLSNVSLLGSGGTNFPHPSVEPPLFNFSIYTALKILLEHKERDQSRLLVPDTEIVIIIVYSVLMTSGVVSNALVCFVVARQCARKHHSTGPSPRNMYIVNLAVADLALCLVCMPFTLVTLLKRRWTLGLALCKIVPAIQGANIMVSAGTITAIALDRYFTIVQTPRGQMLRNARCGVASSIAAIWGISFLSMIPLLVYQEVEVVHLEGLILYEVCIERWPSRAAQGAYTIAISVAQFGIPVLVLSTIHTRISSYLRLHLSSPPVDNSCKRARREWRRNRRTMLILSCIAIVFAISWLPMTAFSVIAEFSPGTITSPSVLYLTFAICHMAAMSTAVTNPLMYGWLNTNFRREFRLFGGSRSSAKEQERRAARARKMSMAQSVVIRHDRRTSMTCFTTMTTSSNTRPSTTMTLLPHSTIEGI</sequence>
<evidence type="ECO:0000256" key="6">
    <source>
        <dbReference type="ARBA" id="ARBA00023136"/>
    </source>
</evidence>
<dbReference type="PRINTS" id="PR01012">
    <property type="entry name" value="NRPEPTIDEYR"/>
</dbReference>
<organism evidence="13">
    <name type="scientific">Lygus hesperus</name>
    <name type="common">Western plant bug</name>
    <dbReference type="NCBI Taxonomy" id="30085"/>
    <lineage>
        <taxon>Eukaryota</taxon>
        <taxon>Metazoa</taxon>
        <taxon>Ecdysozoa</taxon>
        <taxon>Arthropoda</taxon>
        <taxon>Hexapoda</taxon>
        <taxon>Insecta</taxon>
        <taxon>Pterygota</taxon>
        <taxon>Neoptera</taxon>
        <taxon>Paraneoptera</taxon>
        <taxon>Hemiptera</taxon>
        <taxon>Heteroptera</taxon>
        <taxon>Panheteroptera</taxon>
        <taxon>Cimicomorpha</taxon>
        <taxon>Miridae</taxon>
        <taxon>Mirini</taxon>
        <taxon>Lygus</taxon>
    </lineage>
</organism>